<protein>
    <submittedName>
        <fullName evidence="1">Uncharacterized protein</fullName>
    </submittedName>
</protein>
<reference evidence="1" key="1">
    <citation type="journal article" date="2014" name="Front. Microbiol.">
        <title>High frequency of phylogenetically diverse reductive dehalogenase-homologous genes in deep subseafloor sedimentary metagenomes.</title>
        <authorList>
            <person name="Kawai M."/>
            <person name="Futagami T."/>
            <person name="Toyoda A."/>
            <person name="Takaki Y."/>
            <person name="Nishi S."/>
            <person name="Hori S."/>
            <person name="Arai W."/>
            <person name="Tsubouchi T."/>
            <person name="Morono Y."/>
            <person name="Uchiyama I."/>
            <person name="Ito T."/>
            <person name="Fujiyama A."/>
            <person name="Inagaki F."/>
            <person name="Takami H."/>
        </authorList>
    </citation>
    <scope>NUCLEOTIDE SEQUENCE</scope>
    <source>
        <strain evidence="1">Expedition CK06-06</strain>
    </source>
</reference>
<feature type="non-terminal residue" evidence="1">
    <location>
        <position position="1"/>
    </location>
</feature>
<proteinExistence type="predicted"/>
<gene>
    <name evidence="1" type="ORF">S06H3_01676</name>
</gene>
<organism evidence="1">
    <name type="scientific">marine sediment metagenome</name>
    <dbReference type="NCBI Taxonomy" id="412755"/>
    <lineage>
        <taxon>unclassified sequences</taxon>
        <taxon>metagenomes</taxon>
        <taxon>ecological metagenomes</taxon>
    </lineage>
</organism>
<name>X1LW57_9ZZZZ</name>
<comment type="caution">
    <text evidence="1">The sequence shown here is derived from an EMBL/GenBank/DDBJ whole genome shotgun (WGS) entry which is preliminary data.</text>
</comment>
<dbReference type="AlphaFoldDB" id="X1LW57"/>
<accession>X1LW57</accession>
<dbReference type="EMBL" id="BARV01000435">
    <property type="protein sequence ID" value="GAH98373.1"/>
    <property type="molecule type" value="Genomic_DNA"/>
</dbReference>
<evidence type="ECO:0000313" key="1">
    <source>
        <dbReference type="EMBL" id="GAH98373.1"/>
    </source>
</evidence>
<sequence length="80" mass="9231">YRSREKELLAKEIAEELNDNHSLGAFRTIIDKISEQKVRIFLSIIKDTYLTGKIKKNRGAMFISLAKAYAGKNNINLNFR</sequence>